<dbReference type="AlphaFoldDB" id="C4K589"/>
<dbReference type="KEGG" id="hde:HDEF_1042"/>
<dbReference type="EMBL" id="CP001277">
    <property type="protein sequence ID" value="ACQ67732.1"/>
    <property type="molecule type" value="Genomic_DNA"/>
</dbReference>
<keyword evidence="2" id="KW-1185">Reference proteome</keyword>
<evidence type="ECO:0000313" key="2">
    <source>
        <dbReference type="Proteomes" id="UP000002334"/>
    </source>
</evidence>
<proteinExistence type="predicted"/>
<sequence>MRKAKIRHSNFDLSIRDADAFKGSGIGSSELFLFIVQFLTLCF</sequence>
<accession>C4K589</accession>
<dbReference type="HOGENOM" id="CLU_3234379_0_0_6"/>
<dbReference type="Proteomes" id="UP000002334">
    <property type="component" value="Chromosome"/>
</dbReference>
<gene>
    <name evidence="1" type="ordered locus">HDEF_1042</name>
</gene>
<evidence type="ECO:0000313" key="1">
    <source>
        <dbReference type="EMBL" id="ACQ67732.1"/>
    </source>
</evidence>
<reference evidence="1 2" key="1">
    <citation type="journal article" date="2009" name="Proc. Natl. Acad. Sci. U.S.A.">
        <title>Hamiltonella defensa, genome evolution of protective bacterial endosymbiont from pathogenic ancestors.</title>
        <authorList>
            <person name="Degnan P.H."/>
            <person name="Yu Y."/>
            <person name="Sisneros N."/>
            <person name="Wing R.A."/>
            <person name="Moran N.A."/>
        </authorList>
    </citation>
    <scope>NUCLEOTIDE SEQUENCE [LARGE SCALE GENOMIC DNA]</scope>
    <source>
        <strain evidence="2">5AT</strain>
    </source>
</reference>
<name>C4K589_HAMD5</name>
<organism evidence="1 2">
    <name type="scientific">Hamiltonella defensa subsp. Acyrthosiphon pisum (strain 5AT)</name>
    <dbReference type="NCBI Taxonomy" id="572265"/>
    <lineage>
        <taxon>Bacteria</taxon>
        <taxon>Pseudomonadati</taxon>
        <taxon>Pseudomonadota</taxon>
        <taxon>Gammaproteobacteria</taxon>
        <taxon>Enterobacterales</taxon>
        <taxon>Enterobacteriaceae</taxon>
        <taxon>aphid secondary symbionts</taxon>
        <taxon>Candidatus Williamhamiltonella</taxon>
    </lineage>
</organism>
<protein>
    <submittedName>
        <fullName evidence="1">Uncharacterized protein</fullName>
    </submittedName>
</protein>